<dbReference type="PROSITE" id="PS01031">
    <property type="entry name" value="SHSP"/>
    <property type="match status" value="1"/>
</dbReference>
<dbReference type="Gene3D" id="2.60.40.790">
    <property type="match status" value="1"/>
</dbReference>
<dbReference type="RefSeq" id="WP_203998345.1">
    <property type="nucleotide sequence ID" value="NZ_BOPB01000012.1"/>
</dbReference>
<dbReference type="CDD" id="cd06464">
    <property type="entry name" value="ACD_sHsps-like"/>
    <property type="match status" value="1"/>
</dbReference>
<comment type="similarity">
    <text evidence="1 2">Belongs to the small heat shock protein (HSP20) family.</text>
</comment>
<proteinExistence type="inferred from homology"/>
<feature type="domain" description="SHSP" evidence="3">
    <location>
        <begin position="21"/>
        <end position="134"/>
    </location>
</feature>
<keyword evidence="5" id="KW-1185">Reference proteome</keyword>
<dbReference type="EMBL" id="BOPB01000012">
    <property type="protein sequence ID" value="GIJ21982.1"/>
    <property type="molecule type" value="Genomic_DNA"/>
</dbReference>
<protein>
    <recommendedName>
        <fullName evidence="3">SHSP domain-containing protein</fullName>
    </recommendedName>
</protein>
<name>A0ABQ4IVP6_9ACTN</name>
<dbReference type="InterPro" id="IPR002068">
    <property type="entry name" value="A-crystallin/Hsp20_dom"/>
</dbReference>
<dbReference type="SUPFAM" id="SSF49764">
    <property type="entry name" value="HSP20-like chaperones"/>
    <property type="match status" value="1"/>
</dbReference>
<dbReference type="InterPro" id="IPR008978">
    <property type="entry name" value="HSP20-like_chaperone"/>
</dbReference>
<sequence>MSTITRWKRGPLAPFDWADLSLFPMLAPSIRIENYLEGDQYVIRAELPGIDPVKDVRITYAGGELRLDVERKELVHQDKIRSEFHYGSFFRTIPLPTGAIEKTIAARYVDGILEITAKVAEPAPVTKEIPVKIENGKKG</sequence>
<organism evidence="4 5">
    <name type="scientific">Micromonospora lutea</name>
    <dbReference type="NCBI Taxonomy" id="419825"/>
    <lineage>
        <taxon>Bacteria</taxon>
        <taxon>Bacillati</taxon>
        <taxon>Actinomycetota</taxon>
        <taxon>Actinomycetes</taxon>
        <taxon>Micromonosporales</taxon>
        <taxon>Micromonosporaceae</taxon>
        <taxon>Micromonospora</taxon>
    </lineage>
</organism>
<reference evidence="4 5" key="1">
    <citation type="submission" date="2021-01" db="EMBL/GenBank/DDBJ databases">
        <title>Whole genome shotgun sequence of Verrucosispora lutea NBRC 106530.</title>
        <authorList>
            <person name="Komaki H."/>
            <person name="Tamura T."/>
        </authorList>
    </citation>
    <scope>NUCLEOTIDE SEQUENCE [LARGE SCALE GENOMIC DNA]</scope>
    <source>
        <strain evidence="4 5">NBRC 106530</strain>
    </source>
</reference>
<evidence type="ECO:0000313" key="4">
    <source>
        <dbReference type="EMBL" id="GIJ21982.1"/>
    </source>
</evidence>
<gene>
    <name evidence="4" type="ORF">Vlu01_26060</name>
</gene>
<evidence type="ECO:0000256" key="2">
    <source>
        <dbReference type="RuleBase" id="RU003616"/>
    </source>
</evidence>
<comment type="caution">
    <text evidence="4">The sequence shown here is derived from an EMBL/GenBank/DDBJ whole genome shotgun (WGS) entry which is preliminary data.</text>
</comment>
<dbReference type="Pfam" id="PF00011">
    <property type="entry name" value="HSP20"/>
    <property type="match status" value="1"/>
</dbReference>
<evidence type="ECO:0000259" key="3">
    <source>
        <dbReference type="PROSITE" id="PS01031"/>
    </source>
</evidence>
<accession>A0ABQ4IVP6</accession>
<evidence type="ECO:0000256" key="1">
    <source>
        <dbReference type="PROSITE-ProRule" id="PRU00285"/>
    </source>
</evidence>
<dbReference type="Proteomes" id="UP000643165">
    <property type="component" value="Unassembled WGS sequence"/>
</dbReference>
<evidence type="ECO:0000313" key="5">
    <source>
        <dbReference type="Proteomes" id="UP000643165"/>
    </source>
</evidence>